<dbReference type="KEGG" id="rpq:rpr22_0631"/>
<dbReference type="AlphaFoldDB" id="D5AXK2"/>
<evidence type="ECO:0000313" key="1">
    <source>
        <dbReference type="EMBL" id="ADE30141.1"/>
    </source>
</evidence>
<sequence length="42" mass="5360">MTQINFQKIREAIRRREEYSIVYTYPYNLYEYLTHFPSYQAY</sequence>
<gene>
    <name evidence="1" type="ORF">rpr22_0631</name>
</gene>
<dbReference type="HOGENOM" id="CLU_3257154_0_0_5"/>
<evidence type="ECO:0000313" key="2">
    <source>
        <dbReference type="Proteomes" id="UP000006931"/>
    </source>
</evidence>
<dbReference type="EMBL" id="CP001584">
    <property type="protein sequence ID" value="ADE30141.1"/>
    <property type="molecule type" value="Genomic_DNA"/>
</dbReference>
<organism evidence="1 2">
    <name type="scientific">Rickettsia prowazekii (strain Rp22)</name>
    <dbReference type="NCBI Taxonomy" id="449216"/>
    <lineage>
        <taxon>Bacteria</taxon>
        <taxon>Pseudomonadati</taxon>
        <taxon>Pseudomonadota</taxon>
        <taxon>Alphaproteobacteria</taxon>
        <taxon>Rickettsiales</taxon>
        <taxon>Rickettsiaceae</taxon>
        <taxon>Rickettsieae</taxon>
        <taxon>Rickettsia</taxon>
        <taxon>typhus group</taxon>
    </lineage>
</organism>
<name>D5AXK2_RICPP</name>
<dbReference type="Proteomes" id="UP000006931">
    <property type="component" value="Chromosome"/>
</dbReference>
<accession>D5AXK2</accession>
<protein>
    <submittedName>
        <fullName evidence="1">Uncharacterized protein</fullName>
    </submittedName>
</protein>
<reference evidence="1 2" key="1">
    <citation type="journal article" date="2010" name="Genome Res.">
        <title>Genomic, proteomic, and transcriptomic analysis of virulent and avirulent Rickettsia prowazekii reveals its adaptive mutation capabilities.</title>
        <authorList>
            <person name="Bechah Y."/>
            <person name="El Karkouri K."/>
            <person name="Mediannikov O."/>
            <person name="Leroy Q."/>
            <person name="Pelletier N."/>
            <person name="Robert C."/>
            <person name="Medigue C."/>
            <person name="Mege J.L."/>
            <person name="Raoult D."/>
        </authorList>
    </citation>
    <scope>NUCLEOTIDE SEQUENCE [LARGE SCALE GENOMIC DNA]</scope>
    <source>
        <strain evidence="1 2">Rp22</strain>
    </source>
</reference>
<proteinExistence type="predicted"/>